<dbReference type="SUPFAM" id="SSF103473">
    <property type="entry name" value="MFS general substrate transporter"/>
    <property type="match status" value="1"/>
</dbReference>
<reference evidence="9 10" key="1">
    <citation type="submission" date="2019-07" db="EMBL/GenBank/DDBJ databases">
        <title>Quadrisphaera sp. strain DD2A genome sequencing and assembly.</title>
        <authorList>
            <person name="Kim I."/>
        </authorList>
    </citation>
    <scope>NUCLEOTIDE SEQUENCE [LARGE SCALE GENOMIC DNA]</scope>
    <source>
        <strain evidence="9 10">DD2A</strain>
    </source>
</reference>
<accession>A0A5C8ZI74</accession>
<dbReference type="InterPro" id="IPR050171">
    <property type="entry name" value="MFS_Transporters"/>
</dbReference>
<dbReference type="Pfam" id="PF07690">
    <property type="entry name" value="MFS_1"/>
    <property type="match status" value="1"/>
</dbReference>
<feature type="transmembrane region" description="Helical" evidence="8">
    <location>
        <begin position="328"/>
        <end position="347"/>
    </location>
</feature>
<dbReference type="PANTHER" id="PTHR23517">
    <property type="entry name" value="RESISTANCE PROTEIN MDTM, PUTATIVE-RELATED-RELATED"/>
    <property type="match status" value="1"/>
</dbReference>
<feature type="transmembrane region" description="Helical" evidence="8">
    <location>
        <begin position="63"/>
        <end position="85"/>
    </location>
</feature>
<evidence type="ECO:0000256" key="4">
    <source>
        <dbReference type="ARBA" id="ARBA00022692"/>
    </source>
</evidence>
<feature type="transmembrane region" description="Helical" evidence="8">
    <location>
        <begin position="418"/>
        <end position="438"/>
    </location>
</feature>
<keyword evidence="10" id="KW-1185">Reference proteome</keyword>
<feature type="transmembrane region" description="Helical" evidence="8">
    <location>
        <begin position="152"/>
        <end position="175"/>
    </location>
</feature>
<feature type="region of interest" description="Disordered" evidence="7">
    <location>
        <begin position="226"/>
        <end position="253"/>
    </location>
</feature>
<evidence type="ECO:0000313" key="10">
    <source>
        <dbReference type="Proteomes" id="UP000321234"/>
    </source>
</evidence>
<evidence type="ECO:0000256" key="1">
    <source>
        <dbReference type="ARBA" id="ARBA00004651"/>
    </source>
</evidence>
<keyword evidence="5 8" id="KW-1133">Transmembrane helix</keyword>
<dbReference type="InterPro" id="IPR011701">
    <property type="entry name" value="MFS"/>
</dbReference>
<evidence type="ECO:0000256" key="5">
    <source>
        <dbReference type="ARBA" id="ARBA00022989"/>
    </source>
</evidence>
<evidence type="ECO:0000256" key="3">
    <source>
        <dbReference type="ARBA" id="ARBA00022475"/>
    </source>
</evidence>
<feature type="transmembrane region" description="Helical" evidence="8">
    <location>
        <begin position="117"/>
        <end position="140"/>
    </location>
</feature>
<keyword evidence="4 8" id="KW-0812">Transmembrane</keyword>
<feature type="transmembrane region" description="Helical" evidence="8">
    <location>
        <begin position="262"/>
        <end position="284"/>
    </location>
</feature>
<gene>
    <name evidence="9" type="ORF">FMM08_05075</name>
</gene>
<comment type="caution">
    <text evidence="9">The sequence shown here is derived from an EMBL/GenBank/DDBJ whole genome shotgun (WGS) entry which is preliminary data.</text>
</comment>
<dbReference type="GO" id="GO:0022857">
    <property type="term" value="F:transmembrane transporter activity"/>
    <property type="evidence" value="ECO:0007669"/>
    <property type="project" value="InterPro"/>
</dbReference>
<dbReference type="OrthoDB" id="4109786at2"/>
<keyword evidence="2" id="KW-0813">Transport</keyword>
<evidence type="ECO:0000256" key="7">
    <source>
        <dbReference type="SAM" id="MobiDB-lite"/>
    </source>
</evidence>
<evidence type="ECO:0000256" key="6">
    <source>
        <dbReference type="ARBA" id="ARBA00023136"/>
    </source>
</evidence>
<evidence type="ECO:0000313" key="9">
    <source>
        <dbReference type="EMBL" id="TXR57592.1"/>
    </source>
</evidence>
<organism evidence="9 10">
    <name type="scientific">Quadrisphaera setariae</name>
    <dbReference type="NCBI Taxonomy" id="2593304"/>
    <lineage>
        <taxon>Bacteria</taxon>
        <taxon>Bacillati</taxon>
        <taxon>Actinomycetota</taxon>
        <taxon>Actinomycetes</taxon>
        <taxon>Kineosporiales</taxon>
        <taxon>Kineosporiaceae</taxon>
        <taxon>Quadrisphaera</taxon>
    </lineage>
</organism>
<dbReference type="Proteomes" id="UP000321234">
    <property type="component" value="Unassembled WGS sequence"/>
</dbReference>
<dbReference type="EMBL" id="VKAC01000002">
    <property type="protein sequence ID" value="TXR57592.1"/>
    <property type="molecule type" value="Genomic_DNA"/>
</dbReference>
<dbReference type="InterPro" id="IPR036259">
    <property type="entry name" value="MFS_trans_sf"/>
</dbReference>
<feature type="transmembrane region" description="Helical" evidence="8">
    <location>
        <begin position="187"/>
        <end position="207"/>
    </location>
</feature>
<name>A0A5C8ZI74_9ACTN</name>
<keyword evidence="3" id="KW-1003">Cell membrane</keyword>
<dbReference type="GO" id="GO:0005886">
    <property type="term" value="C:plasma membrane"/>
    <property type="evidence" value="ECO:0007669"/>
    <property type="project" value="UniProtKB-SubCell"/>
</dbReference>
<dbReference type="PANTHER" id="PTHR23517:SF2">
    <property type="entry name" value="MULTIDRUG RESISTANCE PROTEIN MDTH"/>
    <property type="match status" value="1"/>
</dbReference>
<dbReference type="AlphaFoldDB" id="A0A5C8ZI74"/>
<dbReference type="Gene3D" id="1.20.1250.20">
    <property type="entry name" value="MFS general substrate transporter like domains"/>
    <property type="match status" value="1"/>
</dbReference>
<feature type="transmembrane region" description="Helical" evidence="8">
    <location>
        <begin position="392"/>
        <end position="412"/>
    </location>
</feature>
<feature type="transmembrane region" description="Helical" evidence="8">
    <location>
        <begin position="353"/>
        <end position="371"/>
    </location>
</feature>
<comment type="subcellular location">
    <subcellularLocation>
        <location evidence="1">Cell membrane</location>
        <topology evidence="1">Multi-pass membrane protein</topology>
    </subcellularLocation>
</comment>
<sequence length="459" mass="45795">MVRSVAEVSDAAAPSTTAAARRAARSRRALLVALGVDNLGSGLVLPLVLVYTTTVVGVPLGTAGLLVTAGTVVGLLAPPLAGGLVDRVGPKVVVVASQALQAAGVLVYLLADGPGAVLLAAALVAAGTQTFYSSVFALIADVAPEGPKDRTFAGVEVVRSTAFGVGALVAAVLLSRFDGADAPVLRGALALDAASFVLCAGLLLAFVHPVRHHAAATAAATTAATTAATDDAQPGAGPETGALSDSAPVSRTPPSVLTNRPYLALIAVTALLALPSDFLLVGMAVYLRELAPGSEWAAGAGITALTATSLLTVTVVRLTGHWPRTTSMALGGSCLTAWAALSAVSIWLPASWVGPWVLASMVLLAGGSLLFGSRVNALAEAAAPQASRGRHLAAFQYAFTAAGLLAPLLVSAMAVGLWLPWLVVGAAAALGAAVIPLVGRRLPQHAVRPGGLVEAPPQE</sequence>
<proteinExistence type="predicted"/>
<evidence type="ECO:0000256" key="2">
    <source>
        <dbReference type="ARBA" id="ARBA00022448"/>
    </source>
</evidence>
<keyword evidence="6 8" id="KW-0472">Membrane</keyword>
<feature type="transmembrane region" description="Helical" evidence="8">
    <location>
        <begin position="92"/>
        <end position="111"/>
    </location>
</feature>
<evidence type="ECO:0000256" key="8">
    <source>
        <dbReference type="SAM" id="Phobius"/>
    </source>
</evidence>
<feature type="transmembrane region" description="Helical" evidence="8">
    <location>
        <begin position="296"/>
        <end position="316"/>
    </location>
</feature>
<protein>
    <submittedName>
        <fullName evidence="9">MFS transporter</fullName>
    </submittedName>
</protein>
<feature type="transmembrane region" description="Helical" evidence="8">
    <location>
        <begin position="29"/>
        <end position="51"/>
    </location>
</feature>